<gene>
    <name evidence="2" type="ORF">ASPWEDRAFT_407124</name>
</gene>
<evidence type="ECO:0000313" key="2">
    <source>
        <dbReference type="EMBL" id="OJJ36459.1"/>
    </source>
</evidence>
<reference evidence="3" key="1">
    <citation type="journal article" date="2017" name="Genome Biol.">
        <title>Comparative genomics reveals high biological diversity and specific adaptations in the industrially and medically important fungal genus Aspergillus.</title>
        <authorList>
            <person name="de Vries R.P."/>
            <person name="Riley R."/>
            <person name="Wiebenga A."/>
            <person name="Aguilar-Osorio G."/>
            <person name="Amillis S."/>
            <person name="Uchima C.A."/>
            <person name="Anderluh G."/>
            <person name="Asadollahi M."/>
            <person name="Askin M."/>
            <person name="Barry K."/>
            <person name="Battaglia E."/>
            <person name="Bayram O."/>
            <person name="Benocci T."/>
            <person name="Braus-Stromeyer S.A."/>
            <person name="Caldana C."/>
            <person name="Canovas D."/>
            <person name="Cerqueira G.C."/>
            <person name="Chen F."/>
            <person name="Chen W."/>
            <person name="Choi C."/>
            <person name="Clum A."/>
            <person name="Dos Santos R.A."/>
            <person name="Damasio A.R."/>
            <person name="Diallinas G."/>
            <person name="Emri T."/>
            <person name="Fekete E."/>
            <person name="Flipphi M."/>
            <person name="Freyberg S."/>
            <person name="Gallo A."/>
            <person name="Gournas C."/>
            <person name="Habgood R."/>
            <person name="Hainaut M."/>
            <person name="Harispe M.L."/>
            <person name="Henrissat B."/>
            <person name="Hilden K.S."/>
            <person name="Hope R."/>
            <person name="Hossain A."/>
            <person name="Karabika E."/>
            <person name="Karaffa L."/>
            <person name="Karanyi Z."/>
            <person name="Krasevec N."/>
            <person name="Kuo A."/>
            <person name="Kusch H."/>
            <person name="LaButti K."/>
            <person name="Lagendijk E.L."/>
            <person name="Lapidus A."/>
            <person name="Levasseur A."/>
            <person name="Lindquist E."/>
            <person name="Lipzen A."/>
            <person name="Logrieco A.F."/>
            <person name="MacCabe A."/>
            <person name="Maekelae M.R."/>
            <person name="Malavazi I."/>
            <person name="Melin P."/>
            <person name="Meyer V."/>
            <person name="Mielnichuk N."/>
            <person name="Miskei M."/>
            <person name="Molnar A.P."/>
            <person name="Mule G."/>
            <person name="Ngan C.Y."/>
            <person name="Orejas M."/>
            <person name="Orosz E."/>
            <person name="Ouedraogo J.P."/>
            <person name="Overkamp K.M."/>
            <person name="Park H.-S."/>
            <person name="Perrone G."/>
            <person name="Piumi F."/>
            <person name="Punt P.J."/>
            <person name="Ram A.F."/>
            <person name="Ramon A."/>
            <person name="Rauscher S."/>
            <person name="Record E."/>
            <person name="Riano-Pachon D.M."/>
            <person name="Robert V."/>
            <person name="Roehrig J."/>
            <person name="Ruller R."/>
            <person name="Salamov A."/>
            <person name="Salih N.S."/>
            <person name="Samson R.A."/>
            <person name="Sandor E."/>
            <person name="Sanguinetti M."/>
            <person name="Schuetze T."/>
            <person name="Sepcic K."/>
            <person name="Shelest E."/>
            <person name="Sherlock G."/>
            <person name="Sophianopoulou V."/>
            <person name="Squina F.M."/>
            <person name="Sun H."/>
            <person name="Susca A."/>
            <person name="Todd R.B."/>
            <person name="Tsang A."/>
            <person name="Unkles S.E."/>
            <person name="van de Wiele N."/>
            <person name="van Rossen-Uffink D."/>
            <person name="Oliveira J.V."/>
            <person name="Vesth T.C."/>
            <person name="Visser J."/>
            <person name="Yu J.-H."/>
            <person name="Zhou M."/>
            <person name="Andersen M.R."/>
            <person name="Archer D.B."/>
            <person name="Baker S.E."/>
            <person name="Benoit I."/>
            <person name="Brakhage A.A."/>
            <person name="Braus G.H."/>
            <person name="Fischer R."/>
            <person name="Frisvad J.C."/>
            <person name="Goldman G.H."/>
            <person name="Houbraken J."/>
            <person name="Oakley B."/>
            <person name="Pocsi I."/>
            <person name="Scazzocchio C."/>
            <person name="Seiboth B."/>
            <person name="vanKuyk P.A."/>
            <person name="Wortman J."/>
            <person name="Dyer P.S."/>
            <person name="Grigoriev I.V."/>
        </authorList>
    </citation>
    <scope>NUCLEOTIDE SEQUENCE [LARGE SCALE GENOMIC DNA]</scope>
    <source>
        <strain evidence="3">DTO 134E9</strain>
    </source>
</reference>
<sequence length="98" mass="11297">MVCTFDTHECTMAFIFFVLVACCLGNRSVQRFVLFWQAFYTWASSETGVLFSSQWGFLFVCDSDELTSGISDVYYFFKYKACTIGQWIVLISTSWALL</sequence>
<dbReference type="RefSeq" id="XP_040690135.1">
    <property type="nucleotide sequence ID" value="XM_040835391.1"/>
</dbReference>
<name>A0A1L9RNC3_ASPWE</name>
<dbReference type="AlphaFoldDB" id="A0A1L9RNC3"/>
<dbReference type="EMBL" id="KV878211">
    <property type="protein sequence ID" value="OJJ36459.1"/>
    <property type="molecule type" value="Genomic_DNA"/>
</dbReference>
<dbReference type="Proteomes" id="UP000184383">
    <property type="component" value="Unassembled WGS sequence"/>
</dbReference>
<keyword evidence="1" id="KW-0472">Membrane</keyword>
<accession>A0A1L9RNC3</accession>
<keyword evidence="3" id="KW-1185">Reference proteome</keyword>
<dbReference type="GeneID" id="63751239"/>
<keyword evidence="1" id="KW-0812">Transmembrane</keyword>
<keyword evidence="1" id="KW-1133">Transmembrane helix</keyword>
<protein>
    <submittedName>
        <fullName evidence="2">Uncharacterized protein</fullName>
    </submittedName>
</protein>
<feature type="transmembrane region" description="Helical" evidence="1">
    <location>
        <begin position="12"/>
        <end position="29"/>
    </location>
</feature>
<organism evidence="2 3">
    <name type="scientific">Aspergillus wentii DTO 134E9</name>
    <dbReference type="NCBI Taxonomy" id="1073089"/>
    <lineage>
        <taxon>Eukaryota</taxon>
        <taxon>Fungi</taxon>
        <taxon>Dikarya</taxon>
        <taxon>Ascomycota</taxon>
        <taxon>Pezizomycotina</taxon>
        <taxon>Eurotiomycetes</taxon>
        <taxon>Eurotiomycetidae</taxon>
        <taxon>Eurotiales</taxon>
        <taxon>Aspergillaceae</taxon>
        <taxon>Aspergillus</taxon>
        <taxon>Aspergillus subgen. Cremei</taxon>
    </lineage>
</organism>
<evidence type="ECO:0000256" key="1">
    <source>
        <dbReference type="SAM" id="Phobius"/>
    </source>
</evidence>
<evidence type="ECO:0000313" key="3">
    <source>
        <dbReference type="Proteomes" id="UP000184383"/>
    </source>
</evidence>
<dbReference type="VEuPathDB" id="FungiDB:ASPWEDRAFT_407124"/>
<proteinExistence type="predicted"/>